<dbReference type="GO" id="GO:0043130">
    <property type="term" value="F:ubiquitin binding"/>
    <property type="evidence" value="ECO:0007669"/>
    <property type="project" value="TreeGrafter"/>
</dbReference>
<dbReference type="EnsemblProtists" id="EOD29639">
    <property type="protein sequence ID" value="EOD29639"/>
    <property type="gene ID" value="EMIHUDRAFT_233723"/>
</dbReference>
<accession>A0A0D3K1K4</accession>
<dbReference type="PROSITE" id="PS51399">
    <property type="entry name" value="SEP"/>
    <property type="match status" value="1"/>
</dbReference>
<sequence>MPQVALVLASTLAYPFFGLGTAVAGSARKTRKQEFSISPTLPINGGRKLRHGMTGDADALLREYRRANPGRAGTAGGRRLHDSSPCSERAAWDFEDLEWAEQHMAHTSLLAERPVIRAAKTASISELTKLEGCFRAVQASLSRERAAITTLQTALQNAGIESSSGAQLIKRGDTPATVSVCPEAGPTTASALQDAMLRRIALLRAQLLQSQEELEATTLSRAALEELASGAGVVVESETADSASAIRPEAMLAQLARLNGALREATRGRKDGERGKGHRNVVRSFSKPPDVPISVFADGFMLFRGPFRKFESDEARMFAAQVMSGMMPHELNQRFPDGCLFEIHDVCHQTHAQAHALAVERQRPCGGGSARVVGVDDMAGAAPLLAPQRAEDLLRRLPQTVVRTGGTVVPVRSELAQVLGVPLAPTPVPQDGSSPSDAPEPDDMRAARLRRFAGAGVSSV</sequence>
<keyword evidence="4" id="KW-1185">Reference proteome</keyword>
<reference evidence="4" key="1">
    <citation type="journal article" date="2013" name="Nature">
        <title>Pan genome of the phytoplankton Emiliania underpins its global distribution.</title>
        <authorList>
            <person name="Read B.A."/>
            <person name="Kegel J."/>
            <person name="Klute M.J."/>
            <person name="Kuo A."/>
            <person name="Lefebvre S.C."/>
            <person name="Maumus F."/>
            <person name="Mayer C."/>
            <person name="Miller J."/>
            <person name="Monier A."/>
            <person name="Salamov A."/>
            <person name="Young J."/>
            <person name="Aguilar M."/>
            <person name="Claverie J.M."/>
            <person name="Frickenhaus S."/>
            <person name="Gonzalez K."/>
            <person name="Herman E.K."/>
            <person name="Lin Y.C."/>
            <person name="Napier J."/>
            <person name="Ogata H."/>
            <person name="Sarno A.F."/>
            <person name="Shmutz J."/>
            <person name="Schroeder D."/>
            <person name="de Vargas C."/>
            <person name="Verret F."/>
            <person name="von Dassow P."/>
            <person name="Valentin K."/>
            <person name="Van de Peer Y."/>
            <person name="Wheeler G."/>
            <person name="Dacks J.B."/>
            <person name="Delwiche C.F."/>
            <person name="Dyhrman S.T."/>
            <person name="Glockner G."/>
            <person name="John U."/>
            <person name="Richards T."/>
            <person name="Worden A.Z."/>
            <person name="Zhang X."/>
            <person name="Grigoriev I.V."/>
            <person name="Allen A.E."/>
            <person name="Bidle K."/>
            <person name="Borodovsky M."/>
            <person name="Bowler C."/>
            <person name="Brownlee C."/>
            <person name="Cock J.M."/>
            <person name="Elias M."/>
            <person name="Gladyshev V.N."/>
            <person name="Groth M."/>
            <person name="Guda C."/>
            <person name="Hadaegh A."/>
            <person name="Iglesias-Rodriguez M.D."/>
            <person name="Jenkins J."/>
            <person name="Jones B.M."/>
            <person name="Lawson T."/>
            <person name="Leese F."/>
            <person name="Lindquist E."/>
            <person name="Lobanov A."/>
            <person name="Lomsadze A."/>
            <person name="Malik S.B."/>
            <person name="Marsh M.E."/>
            <person name="Mackinder L."/>
            <person name="Mock T."/>
            <person name="Mueller-Roeber B."/>
            <person name="Pagarete A."/>
            <person name="Parker M."/>
            <person name="Probert I."/>
            <person name="Quesneville H."/>
            <person name="Raines C."/>
            <person name="Rensing S.A."/>
            <person name="Riano-Pachon D.M."/>
            <person name="Richier S."/>
            <person name="Rokitta S."/>
            <person name="Shiraiwa Y."/>
            <person name="Soanes D.M."/>
            <person name="van der Giezen M."/>
            <person name="Wahlund T.M."/>
            <person name="Williams B."/>
            <person name="Wilson W."/>
            <person name="Wolfe G."/>
            <person name="Wurch L.L."/>
        </authorList>
    </citation>
    <scope>NUCLEOTIDE SEQUENCE</scope>
</reference>
<name>A0A0D3K1K4_EMIH1</name>
<dbReference type="Proteomes" id="UP000013827">
    <property type="component" value="Unassembled WGS sequence"/>
</dbReference>
<evidence type="ECO:0000313" key="4">
    <source>
        <dbReference type="Proteomes" id="UP000013827"/>
    </source>
</evidence>
<evidence type="ECO:0000259" key="2">
    <source>
        <dbReference type="PROSITE" id="PS51399"/>
    </source>
</evidence>
<dbReference type="PANTHER" id="PTHR23333:SF4">
    <property type="entry name" value="UBX DOMAIN-CONTAINING PROTEIN 11"/>
    <property type="match status" value="1"/>
</dbReference>
<organism evidence="3 4">
    <name type="scientific">Emiliania huxleyi (strain CCMP1516)</name>
    <dbReference type="NCBI Taxonomy" id="280463"/>
    <lineage>
        <taxon>Eukaryota</taxon>
        <taxon>Haptista</taxon>
        <taxon>Haptophyta</taxon>
        <taxon>Prymnesiophyceae</taxon>
        <taxon>Isochrysidales</taxon>
        <taxon>Noelaerhabdaceae</taxon>
        <taxon>Emiliania</taxon>
    </lineage>
</organism>
<dbReference type="InterPro" id="IPR036241">
    <property type="entry name" value="NSFL1C_SEP_dom_sf"/>
</dbReference>
<evidence type="ECO:0000256" key="1">
    <source>
        <dbReference type="SAM" id="MobiDB-lite"/>
    </source>
</evidence>
<dbReference type="SUPFAM" id="SSF102848">
    <property type="entry name" value="NSFL1 (p97 ATPase) cofactor p47, SEP domain"/>
    <property type="match status" value="1"/>
</dbReference>
<dbReference type="RefSeq" id="XP_005782068.1">
    <property type="nucleotide sequence ID" value="XM_005782011.1"/>
</dbReference>
<dbReference type="Gene3D" id="3.30.420.210">
    <property type="entry name" value="SEP domain"/>
    <property type="match status" value="1"/>
</dbReference>
<dbReference type="PaxDb" id="2903-EOD29639"/>
<dbReference type="KEGG" id="ehx:EMIHUDRAFT_233723"/>
<dbReference type="GeneID" id="17274914"/>
<dbReference type="Pfam" id="PF08059">
    <property type="entry name" value="SEP"/>
    <property type="match status" value="1"/>
</dbReference>
<reference evidence="3" key="2">
    <citation type="submission" date="2024-10" db="UniProtKB">
        <authorList>
            <consortium name="EnsemblProtists"/>
        </authorList>
    </citation>
    <scope>IDENTIFICATION</scope>
</reference>
<dbReference type="GO" id="GO:0043161">
    <property type="term" value="P:proteasome-mediated ubiquitin-dependent protein catabolic process"/>
    <property type="evidence" value="ECO:0007669"/>
    <property type="project" value="TreeGrafter"/>
</dbReference>
<feature type="region of interest" description="Disordered" evidence="1">
    <location>
        <begin position="422"/>
        <end position="446"/>
    </location>
</feature>
<dbReference type="AlphaFoldDB" id="A0A0D3K1K4"/>
<dbReference type="PANTHER" id="PTHR23333">
    <property type="entry name" value="UBX DOMAIN CONTAINING PROTEIN"/>
    <property type="match status" value="1"/>
</dbReference>
<dbReference type="STRING" id="2903.R1F8R8"/>
<dbReference type="InterPro" id="IPR012989">
    <property type="entry name" value="SEP_domain"/>
</dbReference>
<protein>
    <recommendedName>
        <fullName evidence="2">SEP domain-containing protein</fullName>
    </recommendedName>
</protein>
<evidence type="ECO:0000313" key="3">
    <source>
        <dbReference type="EnsemblProtists" id="EOD29639"/>
    </source>
</evidence>
<dbReference type="HOGENOM" id="CLU_595084_0_0_1"/>
<feature type="domain" description="SEP" evidence="2">
    <location>
        <begin position="288"/>
        <end position="353"/>
    </location>
</feature>
<proteinExistence type="predicted"/>
<dbReference type="eggNOG" id="KOG2086">
    <property type="taxonomic scope" value="Eukaryota"/>
</dbReference>